<dbReference type="GeneID" id="82148946"/>
<feature type="domain" description="RagB/SusD" evidence="7">
    <location>
        <begin position="338"/>
        <end position="523"/>
    </location>
</feature>
<dbReference type="RefSeq" id="WP_135470822.1">
    <property type="nucleotide sequence ID" value="NZ_CASJDB010000002.1"/>
</dbReference>
<evidence type="ECO:0000256" key="6">
    <source>
        <dbReference type="SAM" id="SignalP"/>
    </source>
</evidence>
<dbReference type="Pfam" id="PF14322">
    <property type="entry name" value="SusD-like_3"/>
    <property type="match status" value="1"/>
</dbReference>
<evidence type="ECO:0000256" key="2">
    <source>
        <dbReference type="ARBA" id="ARBA00006275"/>
    </source>
</evidence>
<comment type="caution">
    <text evidence="9">The sequence shown here is derived from an EMBL/GenBank/DDBJ whole genome shotgun (WGS) entry which is preliminary data.</text>
</comment>
<organism evidence="9 10">
    <name type="scientific">Duncaniella freteri</name>
    <dbReference type="NCBI Taxonomy" id="2530391"/>
    <lineage>
        <taxon>Bacteria</taxon>
        <taxon>Pseudomonadati</taxon>
        <taxon>Bacteroidota</taxon>
        <taxon>Bacteroidia</taxon>
        <taxon>Bacteroidales</taxon>
        <taxon>Muribaculaceae</taxon>
        <taxon>Duncaniella</taxon>
    </lineage>
</organism>
<evidence type="ECO:0000259" key="7">
    <source>
        <dbReference type="Pfam" id="PF07980"/>
    </source>
</evidence>
<evidence type="ECO:0000313" key="9">
    <source>
        <dbReference type="EMBL" id="TGG39907.1"/>
    </source>
</evidence>
<evidence type="ECO:0000313" key="10">
    <source>
        <dbReference type="Proteomes" id="UP000297635"/>
    </source>
</evidence>
<dbReference type="PROSITE" id="PS51257">
    <property type="entry name" value="PROKAR_LIPOPROTEIN"/>
    <property type="match status" value="1"/>
</dbReference>
<dbReference type="EMBL" id="SJSA01000001">
    <property type="protein sequence ID" value="TGG39907.1"/>
    <property type="molecule type" value="Genomic_DNA"/>
</dbReference>
<keyword evidence="10" id="KW-1185">Reference proteome</keyword>
<name>A0A4Z0V6I9_9BACT</name>
<keyword evidence="5" id="KW-0998">Cell outer membrane</keyword>
<protein>
    <submittedName>
        <fullName evidence="9">RagB/SusD family nutrient uptake outer membrane protein</fullName>
    </submittedName>
</protein>
<evidence type="ECO:0000259" key="8">
    <source>
        <dbReference type="Pfam" id="PF14322"/>
    </source>
</evidence>
<gene>
    <name evidence="9" type="ORF">EZ315_04015</name>
</gene>
<feature type="signal peptide" evidence="6">
    <location>
        <begin position="1"/>
        <end position="17"/>
    </location>
</feature>
<dbReference type="AlphaFoldDB" id="A0A4Z0V6I9"/>
<dbReference type="SUPFAM" id="SSF48452">
    <property type="entry name" value="TPR-like"/>
    <property type="match status" value="1"/>
</dbReference>
<feature type="chain" id="PRO_5021230804" evidence="6">
    <location>
        <begin position="18"/>
        <end position="679"/>
    </location>
</feature>
<dbReference type="InterPro" id="IPR033985">
    <property type="entry name" value="SusD-like_N"/>
</dbReference>
<evidence type="ECO:0000256" key="3">
    <source>
        <dbReference type="ARBA" id="ARBA00022729"/>
    </source>
</evidence>
<dbReference type="Pfam" id="PF07980">
    <property type="entry name" value="SusD_RagB"/>
    <property type="match status" value="1"/>
</dbReference>
<evidence type="ECO:0000256" key="4">
    <source>
        <dbReference type="ARBA" id="ARBA00023136"/>
    </source>
</evidence>
<evidence type="ECO:0000256" key="5">
    <source>
        <dbReference type="ARBA" id="ARBA00023237"/>
    </source>
</evidence>
<dbReference type="GO" id="GO:0009279">
    <property type="term" value="C:cell outer membrane"/>
    <property type="evidence" value="ECO:0007669"/>
    <property type="project" value="UniProtKB-SubCell"/>
</dbReference>
<dbReference type="InterPro" id="IPR012944">
    <property type="entry name" value="SusD_RagB_dom"/>
</dbReference>
<comment type="subcellular location">
    <subcellularLocation>
        <location evidence="1">Cell outer membrane</location>
    </subcellularLocation>
</comment>
<feature type="domain" description="SusD-like N-terminal" evidence="8">
    <location>
        <begin position="21"/>
        <end position="225"/>
    </location>
</feature>
<reference evidence="9 10" key="1">
    <citation type="submission" date="2019-02" db="EMBL/GenBank/DDBJ databases">
        <title>Isolation and identification of novel species under the genus Muribaculum.</title>
        <authorList>
            <person name="Miyake S."/>
            <person name="Ding Y."/>
            <person name="Low A."/>
            <person name="Soh M."/>
            <person name="Seedorf H."/>
        </authorList>
    </citation>
    <scope>NUCLEOTIDE SEQUENCE [LARGE SCALE GENOMIC DNA]</scope>
    <source>
        <strain evidence="9 10">TLL-A3</strain>
    </source>
</reference>
<keyword evidence="3 6" id="KW-0732">Signal</keyword>
<evidence type="ECO:0000256" key="1">
    <source>
        <dbReference type="ARBA" id="ARBA00004442"/>
    </source>
</evidence>
<dbReference type="Gene3D" id="1.25.40.390">
    <property type="match status" value="1"/>
</dbReference>
<accession>A0A4Z0V6I9</accession>
<keyword evidence="4" id="KW-0472">Membrane</keyword>
<sequence>MKLHNILLAGLASISLASCSDYLDVDAPSKLPPEYVYTDKMEMNRALNGVYAALLSGNTYGSAFLEKFCYNTDVEFKIYENEFALPSAYQRFECDADASDIKKAWDALYQGVERANMLDYGIQHSDIYDENDKELMQMLGEVKVLRAIFYHDLIWYWGDVPYSLLPSYVVDNPVYDVAERHKILDDLIEDLKGIAPKMSLSSDNSFSDRAERISKDMCWAMIARLSMTAGGWYLKPDGNSYGKMDRLSNWKDYYKTAAEYCDSVVERTNHSLSKDYHQVFVDQCQLSASATNDDVIFEIPFGKESTGSIGYIHGPKMDNAQGATPHAWGKASGSAQLNALYRLFFKEGDVRRDYVNQWFSYNQLGEAKFNNGRTFYNGKWSKLWNASGLGATTEGNTGINFPYMRYADVLLMSAEAELGYTGNVTDKAKQRVEMVRARAYRGSDLSATVTETSPEDFLKAVLDERRLEFAGENMRWRDLVRNNLLGQSTYWTFLRYFNAAESNGQYADYVGTYDFNDPDAYSKKLVYAIYYQDNIPNRAPDAAFPNFPTAKAFPNQSGNMNVVYIVNPYSQPSEWNNGKPQDLKPNNKDKVARADFMNWFDSDLGCPTVHFCYSLRGYIYYDPRTSSILINRDGNYETAPEPSSFPSIDELPPVRYILPFPRSIITYSQGKYVNQYGYK</sequence>
<comment type="similarity">
    <text evidence="2">Belongs to the SusD family.</text>
</comment>
<dbReference type="InterPro" id="IPR011990">
    <property type="entry name" value="TPR-like_helical_dom_sf"/>
</dbReference>
<proteinExistence type="inferred from homology"/>
<dbReference type="Proteomes" id="UP000297635">
    <property type="component" value="Unassembled WGS sequence"/>
</dbReference>